<name>A0A0C3FKV2_PILCF</name>
<feature type="transmembrane region" description="Helical" evidence="5">
    <location>
        <begin position="153"/>
        <end position="175"/>
    </location>
</feature>
<reference evidence="7 8" key="1">
    <citation type="submission" date="2014-04" db="EMBL/GenBank/DDBJ databases">
        <authorList>
            <consortium name="DOE Joint Genome Institute"/>
            <person name="Kuo A."/>
            <person name="Tarkka M."/>
            <person name="Buscot F."/>
            <person name="Kohler A."/>
            <person name="Nagy L.G."/>
            <person name="Floudas D."/>
            <person name="Copeland A."/>
            <person name="Barry K.W."/>
            <person name="Cichocki N."/>
            <person name="Veneault-Fourrey C."/>
            <person name="LaButti K."/>
            <person name="Lindquist E.A."/>
            <person name="Lipzen A."/>
            <person name="Lundell T."/>
            <person name="Morin E."/>
            <person name="Murat C."/>
            <person name="Sun H."/>
            <person name="Tunlid A."/>
            <person name="Henrissat B."/>
            <person name="Grigoriev I.V."/>
            <person name="Hibbett D.S."/>
            <person name="Martin F."/>
            <person name="Nordberg H.P."/>
            <person name="Cantor M.N."/>
            <person name="Hua S.X."/>
        </authorList>
    </citation>
    <scope>NUCLEOTIDE SEQUENCE [LARGE SCALE GENOMIC DNA]</scope>
    <source>
        <strain evidence="7 8">F 1598</strain>
    </source>
</reference>
<evidence type="ECO:0000256" key="1">
    <source>
        <dbReference type="ARBA" id="ARBA00004141"/>
    </source>
</evidence>
<gene>
    <name evidence="7" type="ORF">PILCRDRAFT_73469</name>
</gene>
<dbReference type="InterPro" id="IPR020846">
    <property type="entry name" value="MFS_dom"/>
</dbReference>
<dbReference type="InterPro" id="IPR036259">
    <property type="entry name" value="MFS_trans_sf"/>
</dbReference>
<protein>
    <recommendedName>
        <fullName evidence="6">Major facilitator superfamily (MFS) profile domain-containing protein</fullName>
    </recommendedName>
</protein>
<dbReference type="Pfam" id="PF07690">
    <property type="entry name" value="MFS_1"/>
    <property type="match status" value="1"/>
</dbReference>
<evidence type="ECO:0000313" key="7">
    <source>
        <dbReference type="EMBL" id="KIM80101.1"/>
    </source>
</evidence>
<sequence length="190" mass="21842">LLIDKMVPIRERGRYMGIMYARIALASILGPVCNFCIFTRDVTWRWCFYINLPIGGVAITSHILFASQNSGQKQRESHTSRHRLWRHFVVVNFSRVTFAGLVVGCTYPWNSHQVIALLVVGGSVFVVYEYKVPHFPIIPLEIFRHRNVIASTVNYFFTNMSTYGLAIYILTYFQLVKNDTQLFSGLILLA</sequence>
<dbReference type="OrthoDB" id="10021397at2759"/>
<evidence type="ECO:0000259" key="6">
    <source>
        <dbReference type="PROSITE" id="PS50850"/>
    </source>
</evidence>
<dbReference type="GO" id="GO:0022857">
    <property type="term" value="F:transmembrane transporter activity"/>
    <property type="evidence" value="ECO:0007669"/>
    <property type="project" value="InterPro"/>
</dbReference>
<feature type="transmembrane region" description="Helical" evidence="5">
    <location>
        <begin position="46"/>
        <end position="67"/>
    </location>
</feature>
<evidence type="ECO:0000256" key="3">
    <source>
        <dbReference type="ARBA" id="ARBA00022989"/>
    </source>
</evidence>
<feature type="non-terminal residue" evidence="7">
    <location>
        <position position="1"/>
    </location>
</feature>
<dbReference type="InParanoid" id="A0A0C3FKV2"/>
<dbReference type="PANTHER" id="PTHR23501:SF198">
    <property type="entry name" value="AZOLE RESISTANCE PROTEIN 1-RELATED"/>
    <property type="match status" value="1"/>
</dbReference>
<dbReference type="HOGENOM" id="CLU_1431251_0_0_1"/>
<dbReference type="AlphaFoldDB" id="A0A0C3FKV2"/>
<dbReference type="Gene3D" id="1.20.1250.20">
    <property type="entry name" value="MFS general substrate transporter like domains"/>
    <property type="match status" value="1"/>
</dbReference>
<evidence type="ECO:0000256" key="4">
    <source>
        <dbReference type="ARBA" id="ARBA00023136"/>
    </source>
</evidence>
<dbReference type="EMBL" id="KN833005">
    <property type="protein sequence ID" value="KIM80101.1"/>
    <property type="molecule type" value="Genomic_DNA"/>
</dbReference>
<reference evidence="8" key="2">
    <citation type="submission" date="2015-01" db="EMBL/GenBank/DDBJ databases">
        <title>Evolutionary Origins and Diversification of the Mycorrhizal Mutualists.</title>
        <authorList>
            <consortium name="DOE Joint Genome Institute"/>
            <consortium name="Mycorrhizal Genomics Consortium"/>
            <person name="Kohler A."/>
            <person name="Kuo A."/>
            <person name="Nagy L.G."/>
            <person name="Floudas D."/>
            <person name="Copeland A."/>
            <person name="Barry K.W."/>
            <person name="Cichocki N."/>
            <person name="Veneault-Fourrey C."/>
            <person name="LaButti K."/>
            <person name="Lindquist E.A."/>
            <person name="Lipzen A."/>
            <person name="Lundell T."/>
            <person name="Morin E."/>
            <person name="Murat C."/>
            <person name="Riley R."/>
            <person name="Ohm R."/>
            <person name="Sun H."/>
            <person name="Tunlid A."/>
            <person name="Henrissat B."/>
            <person name="Grigoriev I.V."/>
            <person name="Hibbett D.S."/>
            <person name="Martin F."/>
        </authorList>
    </citation>
    <scope>NUCLEOTIDE SEQUENCE [LARGE SCALE GENOMIC DNA]</scope>
    <source>
        <strain evidence="8">F 1598</strain>
    </source>
</reference>
<keyword evidence="4 5" id="KW-0472">Membrane</keyword>
<keyword evidence="2 5" id="KW-0812">Transmembrane</keyword>
<dbReference type="STRING" id="765440.A0A0C3FKV2"/>
<keyword evidence="3 5" id="KW-1133">Transmembrane helix</keyword>
<organism evidence="7 8">
    <name type="scientific">Piloderma croceum (strain F 1598)</name>
    <dbReference type="NCBI Taxonomy" id="765440"/>
    <lineage>
        <taxon>Eukaryota</taxon>
        <taxon>Fungi</taxon>
        <taxon>Dikarya</taxon>
        <taxon>Basidiomycota</taxon>
        <taxon>Agaricomycotina</taxon>
        <taxon>Agaricomycetes</taxon>
        <taxon>Agaricomycetidae</taxon>
        <taxon>Atheliales</taxon>
        <taxon>Atheliaceae</taxon>
        <taxon>Piloderma</taxon>
    </lineage>
</organism>
<feature type="transmembrane region" description="Helical" evidence="5">
    <location>
        <begin position="115"/>
        <end position="132"/>
    </location>
</feature>
<keyword evidence="8" id="KW-1185">Reference proteome</keyword>
<feature type="transmembrane region" description="Helical" evidence="5">
    <location>
        <begin position="88"/>
        <end position="109"/>
    </location>
</feature>
<evidence type="ECO:0000256" key="5">
    <source>
        <dbReference type="SAM" id="Phobius"/>
    </source>
</evidence>
<dbReference type="GO" id="GO:0005886">
    <property type="term" value="C:plasma membrane"/>
    <property type="evidence" value="ECO:0007669"/>
    <property type="project" value="TreeGrafter"/>
</dbReference>
<accession>A0A0C3FKV2</accession>
<proteinExistence type="predicted"/>
<dbReference type="InterPro" id="IPR011701">
    <property type="entry name" value="MFS"/>
</dbReference>
<comment type="subcellular location">
    <subcellularLocation>
        <location evidence="1">Membrane</location>
        <topology evidence="1">Multi-pass membrane protein</topology>
    </subcellularLocation>
</comment>
<evidence type="ECO:0000313" key="8">
    <source>
        <dbReference type="Proteomes" id="UP000054166"/>
    </source>
</evidence>
<feature type="domain" description="Major facilitator superfamily (MFS) profile" evidence="6">
    <location>
        <begin position="1"/>
        <end position="190"/>
    </location>
</feature>
<dbReference type="Proteomes" id="UP000054166">
    <property type="component" value="Unassembled WGS sequence"/>
</dbReference>
<dbReference type="PANTHER" id="PTHR23501">
    <property type="entry name" value="MAJOR FACILITATOR SUPERFAMILY"/>
    <property type="match status" value="1"/>
</dbReference>
<dbReference type="SUPFAM" id="SSF103473">
    <property type="entry name" value="MFS general substrate transporter"/>
    <property type="match status" value="1"/>
</dbReference>
<feature type="transmembrane region" description="Helical" evidence="5">
    <location>
        <begin position="20"/>
        <end position="40"/>
    </location>
</feature>
<evidence type="ECO:0000256" key="2">
    <source>
        <dbReference type="ARBA" id="ARBA00022692"/>
    </source>
</evidence>
<dbReference type="PROSITE" id="PS50850">
    <property type="entry name" value="MFS"/>
    <property type="match status" value="1"/>
</dbReference>